<evidence type="ECO:0000256" key="12">
    <source>
        <dbReference type="ARBA" id="ARBA00023033"/>
    </source>
</evidence>
<dbReference type="GO" id="GO:0006805">
    <property type="term" value="P:xenobiotic metabolic process"/>
    <property type="evidence" value="ECO:0007669"/>
    <property type="project" value="TreeGrafter"/>
</dbReference>
<keyword evidence="7 14" id="KW-0479">Metal-binding</keyword>
<evidence type="ECO:0000256" key="10">
    <source>
        <dbReference type="ARBA" id="ARBA00023002"/>
    </source>
</evidence>
<dbReference type="PRINTS" id="PR00385">
    <property type="entry name" value="P450"/>
</dbReference>
<keyword evidence="10" id="KW-0560">Oxidoreductase</keyword>
<name>A0A8F8QQG0_ANOGL</name>
<dbReference type="InterPro" id="IPR036396">
    <property type="entry name" value="Cyt_P450_sf"/>
</dbReference>
<evidence type="ECO:0000256" key="4">
    <source>
        <dbReference type="ARBA" id="ARBA00004406"/>
    </source>
</evidence>
<comment type="similarity">
    <text evidence="5">Belongs to the cytochrome P450 family.</text>
</comment>
<dbReference type="PRINTS" id="PR00463">
    <property type="entry name" value="EP450I"/>
</dbReference>
<evidence type="ECO:0000256" key="6">
    <source>
        <dbReference type="ARBA" id="ARBA00022617"/>
    </source>
</evidence>
<sequence>MMLIIILVTILIFLLTYTFWKNMDLPPGPWGLPVLGYLPWIDSKAPYLTFTQLSKKYGSIYGLSLGSIYTVVVTEPKVIKHLFFKDATIGRAPLYLTHGIMKGYGLICAEGELWKEQRRFVHHCLREFGGSKIGFQRKKMEALIMENVMDFVNFVESQGDKSTLDPLEPLRHSLGSAMNILVFGKSWSRDDKTWKWLQHLQEEGTQHIGVAGPLNFLPFLRFHPKFGKTMDFLISGKLETHKVYKKIIQEQAEYLKNRAQGDSSTDTNSITNITQAFLAERERRKDEPEILEKFYNDQQFYHLLADIFGAGLDTTLTTLRWYLLYLAKNPAIQRNIRIEIHDVLQNNLPTIEDIVHLPLVEASIYEAQRIRSVVPVGIPHGATEEVEVDGFRIPQGSMIVPLQWAVHMNENMWPDPEKFDPSRFINEEGKVVRNSYFMPYQIGKRMCVGDELARMMLYLFGATILQKFSVELEDEHVDLIGVCGITLTPNSHKLIFSKVSSK</sequence>
<protein>
    <submittedName>
        <fullName evidence="15">Cytochrome P450</fullName>
    </submittedName>
</protein>
<dbReference type="AlphaFoldDB" id="A0A8F8QQG0"/>
<dbReference type="Gene3D" id="1.10.630.10">
    <property type="entry name" value="Cytochrome P450"/>
    <property type="match status" value="1"/>
</dbReference>
<keyword evidence="8" id="KW-0256">Endoplasmic reticulum</keyword>
<comment type="function">
    <text evidence="2">May be involved in the metabolism of insect hormones and in the breakdown of synthetic insecticides.</text>
</comment>
<dbReference type="GO" id="GO:0005789">
    <property type="term" value="C:endoplasmic reticulum membrane"/>
    <property type="evidence" value="ECO:0007669"/>
    <property type="project" value="UniProtKB-SubCell"/>
</dbReference>
<dbReference type="Pfam" id="PF00067">
    <property type="entry name" value="p450"/>
    <property type="match status" value="1"/>
</dbReference>
<dbReference type="PANTHER" id="PTHR24300">
    <property type="entry name" value="CYTOCHROME P450 508A4-RELATED"/>
    <property type="match status" value="1"/>
</dbReference>
<evidence type="ECO:0000313" key="15">
    <source>
        <dbReference type="EMBL" id="QYA71960.1"/>
    </source>
</evidence>
<feature type="binding site" description="axial binding residue" evidence="14">
    <location>
        <position position="447"/>
    </location>
    <ligand>
        <name>heme</name>
        <dbReference type="ChEBI" id="CHEBI:30413"/>
    </ligand>
    <ligandPart>
        <name>Fe</name>
        <dbReference type="ChEBI" id="CHEBI:18248"/>
    </ligandPart>
</feature>
<proteinExistence type="evidence at transcript level"/>
<dbReference type="GO" id="GO:0016712">
    <property type="term" value="F:oxidoreductase activity, acting on paired donors, with incorporation or reduction of molecular oxygen, reduced flavin or flavoprotein as one donor, and incorporation of one atom of oxygen"/>
    <property type="evidence" value="ECO:0007669"/>
    <property type="project" value="TreeGrafter"/>
</dbReference>
<dbReference type="InterPro" id="IPR050182">
    <property type="entry name" value="Cytochrome_P450_fam2"/>
</dbReference>
<reference evidence="15" key="1">
    <citation type="submission" date="2021-03" db="EMBL/GenBank/DDBJ databases">
        <authorList>
            <person name="Li R."/>
            <person name="Gong F."/>
            <person name="Pan H."/>
            <person name="Liang H."/>
            <person name="Miao H."/>
            <person name="Zhao Y."/>
            <person name="Duan L."/>
            <person name="Yang H."/>
            <person name="Wang L."/>
            <person name="Chen S."/>
            <person name="Zhu H."/>
        </authorList>
    </citation>
    <scope>NUCLEOTIDE SEQUENCE</scope>
    <source>
        <strain evidence="15">AglaCYP306A1</strain>
    </source>
</reference>
<keyword evidence="13" id="KW-0472">Membrane</keyword>
<dbReference type="SUPFAM" id="SSF48264">
    <property type="entry name" value="Cytochrome P450"/>
    <property type="match status" value="1"/>
</dbReference>
<organism evidence="15">
    <name type="scientific">Anoplophora glabripennis</name>
    <name type="common">Asian longhorn beetle</name>
    <name type="synonym">Anoplophora nobilis</name>
    <dbReference type="NCBI Taxonomy" id="217634"/>
    <lineage>
        <taxon>Eukaryota</taxon>
        <taxon>Metazoa</taxon>
        <taxon>Ecdysozoa</taxon>
        <taxon>Arthropoda</taxon>
        <taxon>Hexapoda</taxon>
        <taxon>Insecta</taxon>
        <taxon>Pterygota</taxon>
        <taxon>Neoptera</taxon>
        <taxon>Endopterygota</taxon>
        <taxon>Coleoptera</taxon>
        <taxon>Polyphaga</taxon>
        <taxon>Cucujiformia</taxon>
        <taxon>Chrysomeloidea</taxon>
        <taxon>Cerambycidae</taxon>
        <taxon>Lamiinae</taxon>
        <taxon>Lamiini</taxon>
        <taxon>Anoplophora</taxon>
    </lineage>
</organism>
<evidence type="ECO:0000256" key="1">
    <source>
        <dbReference type="ARBA" id="ARBA00001971"/>
    </source>
</evidence>
<dbReference type="GO" id="GO:0020037">
    <property type="term" value="F:heme binding"/>
    <property type="evidence" value="ECO:0007669"/>
    <property type="project" value="InterPro"/>
</dbReference>
<evidence type="ECO:0000256" key="11">
    <source>
        <dbReference type="ARBA" id="ARBA00023004"/>
    </source>
</evidence>
<evidence type="ECO:0000256" key="2">
    <source>
        <dbReference type="ARBA" id="ARBA00003690"/>
    </source>
</evidence>
<keyword evidence="9" id="KW-0492">Microsome</keyword>
<evidence type="ECO:0000256" key="13">
    <source>
        <dbReference type="ARBA" id="ARBA00023136"/>
    </source>
</evidence>
<keyword evidence="11 14" id="KW-0408">Iron</keyword>
<dbReference type="InterPro" id="IPR002401">
    <property type="entry name" value="Cyt_P450_E_grp-I"/>
</dbReference>
<keyword evidence="6 14" id="KW-0349">Heme</keyword>
<evidence type="ECO:0000256" key="7">
    <source>
        <dbReference type="ARBA" id="ARBA00022723"/>
    </source>
</evidence>
<dbReference type="InterPro" id="IPR001128">
    <property type="entry name" value="Cyt_P450"/>
</dbReference>
<accession>A0A8F8QQG0</accession>
<dbReference type="FunFam" id="1.10.630.10:FF:000238">
    <property type="entry name" value="Cytochrome P450 2A6"/>
    <property type="match status" value="1"/>
</dbReference>
<keyword evidence="12" id="KW-0503">Monooxygenase</keyword>
<dbReference type="GO" id="GO:0005506">
    <property type="term" value="F:iron ion binding"/>
    <property type="evidence" value="ECO:0007669"/>
    <property type="project" value="InterPro"/>
</dbReference>
<dbReference type="EMBL" id="MW809332">
    <property type="protein sequence ID" value="QYA71960.1"/>
    <property type="molecule type" value="mRNA"/>
</dbReference>
<dbReference type="GO" id="GO:0008395">
    <property type="term" value="F:steroid hydroxylase activity"/>
    <property type="evidence" value="ECO:0007669"/>
    <property type="project" value="TreeGrafter"/>
</dbReference>
<evidence type="ECO:0000256" key="9">
    <source>
        <dbReference type="ARBA" id="ARBA00022848"/>
    </source>
</evidence>
<comment type="cofactor">
    <cofactor evidence="1 14">
        <name>heme</name>
        <dbReference type="ChEBI" id="CHEBI:30413"/>
    </cofactor>
</comment>
<evidence type="ECO:0000256" key="3">
    <source>
        <dbReference type="ARBA" id="ARBA00004174"/>
    </source>
</evidence>
<evidence type="ECO:0000256" key="5">
    <source>
        <dbReference type="ARBA" id="ARBA00010617"/>
    </source>
</evidence>
<dbReference type="PANTHER" id="PTHR24300:SF403">
    <property type="entry name" value="CYTOCHROME P450 306A1"/>
    <property type="match status" value="1"/>
</dbReference>
<evidence type="ECO:0000256" key="8">
    <source>
        <dbReference type="ARBA" id="ARBA00022824"/>
    </source>
</evidence>
<comment type="subcellular location">
    <subcellularLocation>
        <location evidence="4">Endoplasmic reticulum membrane</location>
        <topology evidence="4">Peripheral membrane protein</topology>
    </subcellularLocation>
    <subcellularLocation>
        <location evidence="3">Microsome membrane</location>
        <topology evidence="3">Peripheral membrane protein</topology>
    </subcellularLocation>
</comment>
<evidence type="ECO:0000256" key="14">
    <source>
        <dbReference type="PIRSR" id="PIRSR602401-1"/>
    </source>
</evidence>
<dbReference type="GO" id="GO:0006082">
    <property type="term" value="P:organic acid metabolic process"/>
    <property type="evidence" value="ECO:0007669"/>
    <property type="project" value="TreeGrafter"/>
</dbReference>